<keyword evidence="3" id="KW-1185">Reference proteome</keyword>
<dbReference type="EMBL" id="UGGT01000002">
    <property type="protein sequence ID" value="STO91513.1"/>
    <property type="molecule type" value="Genomic_DNA"/>
</dbReference>
<protein>
    <submittedName>
        <fullName evidence="1">Uncharacterized protein</fullName>
    </submittedName>
</protein>
<dbReference type="RefSeq" id="WP_115264630.1">
    <property type="nucleotide sequence ID" value="NZ_UGGT01000002.1"/>
</dbReference>
<organism evidence="1 3">
    <name type="scientific">Fluoribacter dumoffii</name>
    <dbReference type="NCBI Taxonomy" id="463"/>
    <lineage>
        <taxon>Bacteria</taxon>
        <taxon>Pseudomonadati</taxon>
        <taxon>Pseudomonadota</taxon>
        <taxon>Gammaproteobacteria</taxon>
        <taxon>Legionellales</taxon>
        <taxon>Legionellaceae</taxon>
        <taxon>Fluoribacter</taxon>
    </lineage>
</organism>
<evidence type="ECO:0000313" key="1">
    <source>
        <dbReference type="EMBL" id="STO91513.1"/>
    </source>
</evidence>
<reference evidence="1 3" key="1">
    <citation type="submission" date="2018-06" db="EMBL/GenBank/DDBJ databases">
        <authorList>
            <consortium name="Pathogen Informatics"/>
            <person name="Doyle S."/>
        </authorList>
    </citation>
    <scope>NUCLEOTIDE SEQUENCE [LARGE SCALE GENOMIC DNA]</scope>
    <source>
        <strain evidence="1 3">NCTC11370</strain>
    </source>
</reference>
<evidence type="ECO:0000313" key="2">
    <source>
        <dbReference type="EMBL" id="STO91761.1"/>
    </source>
</evidence>
<sequence length="149" mass="17770">MNNLSHTQHLTIAPIHVFTTTIEQALNPTICIKTQKNIKSELSLKITFQLNHENIEWHEQPYPEIIFLEIINLETNEMMDYEHLPIIAKINIRKQCRKFLIDKNFDPYRNIVPFNCVPYRFSDPFNENQSHNAELIDFKMHFEKAKAFK</sequence>
<name>A0A377IUG5_9GAMM</name>
<evidence type="ECO:0000313" key="3">
    <source>
        <dbReference type="Proteomes" id="UP000254554"/>
    </source>
</evidence>
<accession>A0A377IUG5</accession>
<dbReference type="Proteomes" id="UP000254554">
    <property type="component" value="Unassembled WGS sequence"/>
</dbReference>
<dbReference type="OrthoDB" id="5657051at2"/>
<proteinExistence type="predicted"/>
<dbReference type="AlphaFoldDB" id="A0A377IUG5"/>
<gene>
    <name evidence="1" type="ORF">NCTC11370_03491</name>
    <name evidence="2" type="ORF">NCTC11370_03739</name>
</gene>
<dbReference type="EMBL" id="UGGT01000005">
    <property type="protein sequence ID" value="STO91761.1"/>
    <property type="molecule type" value="Genomic_DNA"/>
</dbReference>